<protein>
    <submittedName>
        <fullName evidence="3">Uncharacterized protein LOC111089283</fullName>
    </submittedName>
</protein>
<dbReference type="Proteomes" id="UP000694941">
    <property type="component" value="Unplaced"/>
</dbReference>
<organism evidence="2 3">
    <name type="scientific">Limulus polyphemus</name>
    <name type="common">Atlantic horseshoe crab</name>
    <dbReference type="NCBI Taxonomy" id="6850"/>
    <lineage>
        <taxon>Eukaryota</taxon>
        <taxon>Metazoa</taxon>
        <taxon>Ecdysozoa</taxon>
        <taxon>Arthropoda</taxon>
        <taxon>Chelicerata</taxon>
        <taxon>Merostomata</taxon>
        <taxon>Xiphosura</taxon>
        <taxon>Limulidae</taxon>
        <taxon>Limulus</taxon>
    </lineage>
</organism>
<dbReference type="RefSeq" id="XP_022257207.1">
    <property type="nucleotide sequence ID" value="XM_022401499.1"/>
</dbReference>
<gene>
    <name evidence="3" type="primary">LOC111089283</name>
</gene>
<evidence type="ECO:0000313" key="3">
    <source>
        <dbReference type="RefSeq" id="XP_022257207.1"/>
    </source>
</evidence>
<keyword evidence="1" id="KW-0812">Transmembrane</keyword>
<feature type="transmembrane region" description="Helical" evidence="1">
    <location>
        <begin position="130"/>
        <end position="151"/>
    </location>
</feature>
<proteinExistence type="predicted"/>
<name>A0ABM1TMV1_LIMPO</name>
<accession>A0ABM1TMV1</accession>
<keyword evidence="1" id="KW-1133">Transmembrane helix</keyword>
<reference evidence="3" key="1">
    <citation type="submission" date="2025-08" db="UniProtKB">
        <authorList>
            <consortium name="RefSeq"/>
        </authorList>
    </citation>
    <scope>IDENTIFICATION</scope>
    <source>
        <tissue evidence="3">Muscle</tissue>
    </source>
</reference>
<evidence type="ECO:0000313" key="2">
    <source>
        <dbReference type="Proteomes" id="UP000694941"/>
    </source>
</evidence>
<sequence length="154" mass="17356">MWIQDFPGSKINLEQKFKSFTKTVYLNVFIMVLLSSRNVLSVTLKFQMRDYNSSTLNFDKGKITTDIPQQIYSTMLQKNKDGVVLIETRKTEGLVGKKSETVCQDDEILVNSLGCFKKDEPSFNATRVPIVVGVVTSIVVAVLIIVSILMLSRK</sequence>
<keyword evidence="2" id="KW-1185">Reference proteome</keyword>
<feature type="transmembrane region" description="Helical" evidence="1">
    <location>
        <begin position="24"/>
        <end position="44"/>
    </location>
</feature>
<evidence type="ECO:0000256" key="1">
    <source>
        <dbReference type="SAM" id="Phobius"/>
    </source>
</evidence>
<dbReference type="GeneID" id="111089283"/>
<keyword evidence="1" id="KW-0472">Membrane</keyword>